<comment type="caution">
    <text evidence="2">The sequence shown here is derived from an EMBL/GenBank/DDBJ whole genome shotgun (WGS) entry which is preliminary data.</text>
</comment>
<keyword evidence="3" id="KW-1185">Reference proteome</keyword>
<accession>A0AAE1B4P8</accession>
<dbReference type="Proteomes" id="UP001283361">
    <property type="component" value="Unassembled WGS sequence"/>
</dbReference>
<dbReference type="AlphaFoldDB" id="A0AAE1B4P8"/>
<protein>
    <submittedName>
        <fullName evidence="2">Uncharacterized protein</fullName>
    </submittedName>
</protein>
<evidence type="ECO:0000313" key="3">
    <source>
        <dbReference type="Proteomes" id="UP001283361"/>
    </source>
</evidence>
<proteinExistence type="predicted"/>
<organism evidence="2 3">
    <name type="scientific">Elysia crispata</name>
    <name type="common">lettuce slug</name>
    <dbReference type="NCBI Taxonomy" id="231223"/>
    <lineage>
        <taxon>Eukaryota</taxon>
        <taxon>Metazoa</taxon>
        <taxon>Spiralia</taxon>
        <taxon>Lophotrochozoa</taxon>
        <taxon>Mollusca</taxon>
        <taxon>Gastropoda</taxon>
        <taxon>Heterobranchia</taxon>
        <taxon>Euthyneura</taxon>
        <taxon>Panpulmonata</taxon>
        <taxon>Sacoglossa</taxon>
        <taxon>Placobranchoidea</taxon>
        <taxon>Plakobranchidae</taxon>
        <taxon>Elysia</taxon>
    </lineage>
</organism>
<feature type="region of interest" description="Disordered" evidence="1">
    <location>
        <begin position="50"/>
        <end position="90"/>
    </location>
</feature>
<feature type="region of interest" description="Disordered" evidence="1">
    <location>
        <begin position="1"/>
        <end position="29"/>
    </location>
</feature>
<dbReference type="EMBL" id="JAWDGP010000547">
    <property type="protein sequence ID" value="KAK3799613.1"/>
    <property type="molecule type" value="Genomic_DNA"/>
</dbReference>
<evidence type="ECO:0000313" key="2">
    <source>
        <dbReference type="EMBL" id="KAK3799613.1"/>
    </source>
</evidence>
<sequence>MESYQRAVGESPARSAKTDAWPLSRQAESNWRVSELSYRSIEPLRRCLHLTASPSSPSSFSSGVTRPEEGKIRKKGARNKKGGGEKRGKD</sequence>
<reference evidence="2" key="1">
    <citation type="journal article" date="2023" name="G3 (Bethesda)">
        <title>A reference genome for the long-term kleptoplast-retaining sea slug Elysia crispata morphotype clarki.</title>
        <authorList>
            <person name="Eastman K.E."/>
            <person name="Pendleton A.L."/>
            <person name="Shaikh M.A."/>
            <person name="Suttiyut T."/>
            <person name="Ogas R."/>
            <person name="Tomko P."/>
            <person name="Gavelis G."/>
            <person name="Widhalm J.R."/>
            <person name="Wisecaver J.H."/>
        </authorList>
    </citation>
    <scope>NUCLEOTIDE SEQUENCE</scope>
    <source>
        <strain evidence="2">ECLA1</strain>
    </source>
</reference>
<gene>
    <name evidence="2" type="ORF">RRG08_059659</name>
</gene>
<name>A0AAE1B4P8_9GAST</name>
<feature type="compositionally biased region" description="Low complexity" evidence="1">
    <location>
        <begin position="53"/>
        <end position="62"/>
    </location>
</feature>
<evidence type="ECO:0000256" key="1">
    <source>
        <dbReference type="SAM" id="MobiDB-lite"/>
    </source>
</evidence>
<feature type="compositionally biased region" description="Basic residues" evidence="1">
    <location>
        <begin position="72"/>
        <end position="81"/>
    </location>
</feature>